<evidence type="ECO:0000313" key="3">
    <source>
        <dbReference type="Proteomes" id="UP000326241"/>
    </source>
</evidence>
<feature type="compositionally biased region" description="Basic and acidic residues" evidence="1">
    <location>
        <begin position="105"/>
        <end position="117"/>
    </location>
</feature>
<sequence length="325" mass="35963">MNAAGQPCRVGHFNVLRAEQQAHQLNQHQADAPGGEQGFQGAAVEVANHRALQRHADRRCDEERHRQRDQRVELNRLWCVALEHQLHHVRRVGTEHQHLAVGHVDHAEQAERDRQTECRQQQNRTEGHAAEGLTEDLADQQFAFDLSKAGFGCGAYVGVGFNAGFEQTFEARACQRITGFAEQAYCSEAHGRIGIDQLQIGQRQAQGGMDVFIFFASQLLVEEFQLRGFRAFLQLLRGAQTDFGVGGEQLVAGQSGVDQTPQAIVQAQGFGLAVDGQFALLQSVDQFDTGRIGLRGPGFQQFGLLHRIGRDEVFGIAGVGQHRQQ</sequence>
<evidence type="ECO:0000313" key="2">
    <source>
        <dbReference type="EMBL" id="VVM90085.1"/>
    </source>
</evidence>
<reference evidence="2 3" key="1">
    <citation type="submission" date="2019-09" db="EMBL/GenBank/DDBJ databases">
        <authorList>
            <person name="Chandra G."/>
            <person name="Truman W A."/>
        </authorList>
    </citation>
    <scope>NUCLEOTIDE SEQUENCE [LARGE SCALE GENOMIC DNA]</scope>
    <source>
        <strain evidence="2">PS624</strain>
    </source>
</reference>
<protein>
    <submittedName>
        <fullName evidence="2">Uncharacterized protein</fullName>
    </submittedName>
</protein>
<feature type="region of interest" description="Disordered" evidence="1">
    <location>
        <begin position="105"/>
        <end position="129"/>
    </location>
</feature>
<name>A0A5E6TKV1_PSEFL</name>
<dbReference type="Proteomes" id="UP000326241">
    <property type="component" value="Unassembled WGS sequence"/>
</dbReference>
<gene>
    <name evidence="2" type="ORF">PS624_02766</name>
</gene>
<proteinExistence type="predicted"/>
<dbReference type="AlphaFoldDB" id="A0A5E6TKV1"/>
<organism evidence="2 3">
    <name type="scientific">Pseudomonas fluorescens</name>
    <dbReference type="NCBI Taxonomy" id="294"/>
    <lineage>
        <taxon>Bacteria</taxon>
        <taxon>Pseudomonadati</taxon>
        <taxon>Pseudomonadota</taxon>
        <taxon>Gammaproteobacteria</taxon>
        <taxon>Pseudomonadales</taxon>
        <taxon>Pseudomonadaceae</taxon>
        <taxon>Pseudomonas</taxon>
    </lineage>
</organism>
<dbReference type="EMBL" id="CABVGZ010000026">
    <property type="protein sequence ID" value="VVM90085.1"/>
    <property type="molecule type" value="Genomic_DNA"/>
</dbReference>
<evidence type="ECO:0000256" key="1">
    <source>
        <dbReference type="SAM" id="MobiDB-lite"/>
    </source>
</evidence>
<accession>A0A5E6TKV1</accession>